<evidence type="ECO:0000256" key="6">
    <source>
        <dbReference type="ARBA" id="ARBA00023242"/>
    </source>
</evidence>
<dbReference type="PANTHER" id="PTHR13003:SF2">
    <property type="entry name" value="NUCLEAR PORE COMPLEX PROTEIN NUP107"/>
    <property type="match status" value="1"/>
</dbReference>
<evidence type="ECO:0000256" key="3">
    <source>
        <dbReference type="ARBA" id="ARBA00022927"/>
    </source>
</evidence>
<dbReference type="EMBL" id="KZ819668">
    <property type="protein sequence ID" value="PWN27358.1"/>
    <property type="molecule type" value="Genomic_DNA"/>
</dbReference>
<keyword evidence="6 7" id="KW-0539">Nucleus</keyword>
<dbReference type="OrthoDB" id="3098at2759"/>
<comment type="similarity">
    <text evidence="7">Belongs to the nucleoporin Nup84/Nup107 family.</text>
</comment>
<feature type="compositionally biased region" description="Acidic residues" evidence="8">
    <location>
        <begin position="835"/>
        <end position="846"/>
    </location>
</feature>
<accession>A0A316URF1</accession>
<evidence type="ECO:0000256" key="8">
    <source>
        <dbReference type="SAM" id="MobiDB-lite"/>
    </source>
</evidence>
<dbReference type="GO" id="GO:0031080">
    <property type="term" value="C:nuclear pore outer ring"/>
    <property type="evidence" value="ECO:0007669"/>
    <property type="project" value="TreeGrafter"/>
</dbReference>
<organism evidence="9 10">
    <name type="scientific">Jaminaea rosea</name>
    <dbReference type="NCBI Taxonomy" id="1569628"/>
    <lineage>
        <taxon>Eukaryota</taxon>
        <taxon>Fungi</taxon>
        <taxon>Dikarya</taxon>
        <taxon>Basidiomycota</taxon>
        <taxon>Ustilaginomycotina</taxon>
        <taxon>Exobasidiomycetes</taxon>
        <taxon>Microstromatales</taxon>
        <taxon>Microstromatales incertae sedis</taxon>
        <taxon>Jaminaea</taxon>
    </lineage>
</organism>
<dbReference type="Gene3D" id="1.20.190.50">
    <property type="match status" value="1"/>
</dbReference>
<feature type="region of interest" description="Disordered" evidence="8">
    <location>
        <begin position="383"/>
        <end position="403"/>
    </location>
</feature>
<keyword evidence="2" id="KW-0509">mRNA transport</keyword>
<dbReference type="Proteomes" id="UP000245884">
    <property type="component" value="Unassembled WGS sequence"/>
</dbReference>
<protein>
    <recommendedName>
        <fullName evidence="7">Nuclear pore complex protein</fullName>
    </recommendedName>
</protein>
<dbReference type="GO" id="GO:0006606">
    <property type="term" value="P:protein import into nucleus"/>
    <property type="evidence" value="ECO:0007669"/>
    <property type="project" value="TreeGrafter"/>
</dbReference>
<feature type="region of interest" description="Disordered" evidence="8">
    <location>
        <begin position="829"/>
        <end position="848"/>
    </location>
</feature>
<keyword evidence="10" id="KW-1185">Reference proteome</keyword>
<feature type="region of interest" description="Disordered" evidence="8">
    <location>
        <begin position="724"/>
        <end position="751"/>
    </location>
</feature>
<keyword evidence="5 7" id="KW-0906">Nuclear pore complex</keyword>
<dbReference type="GO" id="GO:0000973">
    <property type="term" value="P:post-transcriptional tethering of RNA polymerase II gene DNA at nuclear periphery"/>
    <property type="evidence" value="ECO:0007669"/>
    <property type="project" value="TreeGrafter"/>
</dbReference>
<evidence type="ECO:0000256" key="2">
    <source>
        <dbReference type="ARBA" id="ARBA00022816"/>
    </source>
</evidence>
<dbReference type="STRING" id="1569628.A0A316URF1"/>
<reference evidence="9 10" key="1">
    <citation type="journal article" date="2018" name="Mol. Biol. Evol.">
        <title>Broad Genomic Sampling Reveals a Smut Pathogenic Ancestry of the Fungal Clade Ustilaginomycotina.</title>
        <authorList>
            <person name="Kijpornyongpan T."/>
            <person name="Mondo S.J."/>
            <person name="Barry K."/>
            <person name="Sandor L."/>
            <person name="Lee J."/>
            <person name="Lipzen A."/>
            <person name="Pangilinan J."/>
            <person name="LaButti K."/>
            <person name="Hainaut M."/>
            <person name="Henrissat B."/>
            <person name="Grigoriev I.V."/>
            <person name="Spatafora J.W."/>
            <person name="Aime M.C."/>
        </authorList>
    </citation>
    <scope>NUCLEOTIDE SEQUENCE [LARGE SCALE GENOMIC DNA]</scope>
    <source>
        <strain evidence="9 10">MCA 5214</strain>
    </source>
</reference>
<dbReference type="GO" id="GO:0017056">
    <property type="term" value="F:structural constituent of nuclear pore"/>
    <property type="evidence" value="ECO:0007669"/>
    <property type="project" value="UniProtKB-UniRule"/>
</dbReference>
<evidence type="ECO:0000256" key="1">
    <source>
        <dbReference type="ARBA" id="ARBA00022448"/>
    </source>
</evidence>
<comment type="subcellular location">
    <subcellularLocation>
        <location evidence="7">Nucleus</location>
        <location evidence="7">Nuclear pore complex</location>
    </subcellularLocation>
    <subcellularLocation>
        <location evidence="7">Nucleus membrane</location>
    </subcellularLocation>
</comment>
<name>A0A316URF1_9BASI</name>
<sequence length="982" mass="107845">MALGPPSSYVAASSSSFRSFASSLADARHLSFAGRLSYDAQDDGIQSSGSVPTALRFAQVCLEQAERQQGAEVGEAAIMSSQADPSSSASGWDENGAPGEESRQRWILEARTWELIHALCADRYLFHPEAEDEEPQRDVAGSDGPGGEGSSSSWYQTPFERVQDVLDANRGLRELKIIRDWLSTHLPAQHIAEVRKGYAPFSKNRLRGEKRTQITSFKVASKSSATIRALDPDAESRGLGRWDLEDANYSKALHRTLFEYARAGQLAAAFDLARQADQPWRAASLRGAMLYYQQTLDEEGDDAMGTGRLAGGNRNRLLWKAVCRRLASAHSSTGMDPYERALYGSLAGHLQSVLAVSSKDSWEEHLWAHVNAALEGRIEAALEGTSAEEEETDGDKVTAGAWWSQENGGEGAIKVVELKGETPAATTSSSTRTSSSADEVRHSLRETFDRLKGTSTTSSSSITSSASLRTQSDDPYRVVQQALILNEVPQLLSHVEARLPQMRASVEPKRYAHLVRFFAHLVLYLRLIDTTGGEALPQQACNGILRYYVEVLEHVAQDAQDDEERTNSAGDLVAMYASSLERESAEASYAHYLKSLNESATLEEKRAALLRAKEHHLDVAAVARLVVEEIFEEGWSGLQAHAAGARGGQGLLLPAGLENAAAAHVTPVERSLILSLDWLILLPATKRYDAVLQSNALMRALLCRGRVEAGRELLGRMPEDLLAGEADGQEVQDEEEMLEEQEDGQEARRRPRLPESARIEHLHYLAFFSCLASQWTLLEVLAQQQQHTQSRGGGRGPSSMELHAWRQAVRGCVERLWRDTTEDVLRGDWLKISPEEDEDDEDDDEEAQHRRHVELATIRQLYVSEVVVRLHFLVLDAYKALLSSGSAAAGQGAAISAASPLLELITTTLPILVADERYKIYLEFVAASSGEGEEQGEKTGGSGRLKEYLRHVKDAHLLRLEVGAVGGGFMARREGEGMVEEA</sequence>
<proteinExistence type="inferred from homology"/>
<feature type="compositionally biased region" description="Low complexity" evidence="8">
    <location>
        <begin position="422"/>
        <end position="437"/>
    </location>
</feature>
<evidence type="ECO:0000313" key="10">
    <source>
        <dbReference type="Proteomes" id="UP000245884"/>
    </source>
</evidence>
<dbReference type="GO" id="GO:0031965">
    <property type="term" value="C:nuclear membrane"/>
    <property type="evidence" value="ECO:0007669"/>
    <property type="project" value="UniProtKB-SubCell"/>
</dbReference>
<dbReference type="PANTHER" id="PTHR13003">
    <property type="entry name" value="NUP107-RELATED"/>
    <property type="match status" value="1"/>
</dbReference>
<dbReference type="InterPro" id="IPR007252">
    <property type="entry name" value="Nup84/Nup107"/>
</dbReference>
<dbReference type="RefSeq" id="XP_025361970.1">
    <property type="nucleotide sequence ID" value="XM_025509204.1"/>
</dbReference>
<dbReference type="Gene3D" id="1.10.3450.20">
    <property type="match status" value="1"/>
</dbReference>
<keyword evidence="4 7" id="KW-0811">Translocation</keyword>
<comment type="subunit">
    <text evidence="7">Part of the nuclear pore complex (NPC).</text>
</comment>
<feature type="region of interest" description="Disordered" evidence="8">
    <location>
        <begin position="422"/>
        <end position="441"/>
    </location>
</feature>
<feature type="region of interest" description="Disordered" evidence="8">
    <location>
        <begin position="447"/>
        <end position="471"/>
    </location>
</feature>
<evidence type="ECO:0000256" key="5">
    <source>
        <dbReference type="ARBA" id="ARBA00023132"/>
    </source>
</evidence>
<feature type="compositionally biased region" description="Low complexity" evidence="8">
    <location>
        <begin position="78"/>
        <end position="90"/>
    </location>
</feature>
<comment type="function">
    <text evidence="7">Functions as a component of the nuclear pore complex (NPC).</text>
</comment>
<feature type="region of interest" description="Disordered" evidence="8">
    <location>
        <begin position="130"/>
        <end position="155"/>
    </location>
</feature>
<gene>
    <name evidence="9" type="ORF">BDZ90DRAFT_279718</name>
</gene>
<keyword evidence="3" id="KW-0653">Protein transport</keyword>
<dbReference type="GeneID" id="37031027"/>
<dbReference type="GO" id="GO:0006406">
    <property type="term" value="P:mRNA export from nucleus"/>
    <property type="evidence" value="ECO:0007669"/>
    <property type="project" value="TreeGrafter"/>
</dbReference>
<evidence type="ECO:0000256" key="4">
    <source>
        <dbReference type="ARBA" id="ARBA00023010"/>
    </source>
</evidence>
<keyword evidence="7" id="KW-0472">Membrane</keyword>
<keyword evidence="1 7" id="KW-0813">Transport</keyword>
<feature type="region of interest" description="Disordered" evidence="8">
    <location>
        <begin position="78"/>
        <end position="101"/>
    </location>
</feature>
<evidence type="ECO:0000313" key="9">
    <source>
        <dbReference type="EMBL" id="PWN27358.1"/>
    </source>
</evidence>
<feature type="compositionally biased region" description="Low complexity" evidence="8">
    <location>
        <begin position="454"/>
        <end position="470"/>
    </location>
</feature>
<dbReference type="Pfam" id="PF04121">
    <property type="entry name" value="Nup84_Nup100"/>
    <property type="match status" value="1"/>
</dbReference>
<feature type="compositionally biased region" description="Acidic residues" evidence="8">
    <location>
        <begin position="727"/>
        <end position="744"/>
    </location>
</feature>
<dbReference type="AlphaFoldDB" id="A0A316URF1"/>
<evidence type="ECO:0000256" key="7">
    <source>
        <dbReference type="RuleBase" id="RU365072"/>
    </source>
</evidence>